<accession>A0A9R1QZT0</accession>
<dbReference type="InterPro" id="IPR016064">
    <property type="entry name" value="NAD/diacylglycerol_kinase_sf"/>
</dbReference>
<protein>
    <recommendedName>
        <fullName evidence="3">NAD kinase</fullName>
    </recommendedName>
</protein>
<dbReference type="InterPro" id="IPR017438">
    <property type="entry name" value="ATP-NAD_kinase_N"/>
</dbReference>
<sequence length="417" mass="46322">MRTVAKALRQVAEGKAAAQAEAAEWKRKYELETAQKQQTRIKDCGTCTDDNLGKMASQLSLEAPASDQTGCCGNHGICSHEVLQDEVPGPNPRPSLSMVGRKASFRLSWGCNGNKNGQHKHDFVSFEKGDITTAERSSKQILLKWESRPQTVLFITKPNSNSVRVLCAEMVRWLKEHKNINVFVEPWVSKELLTDDSNNTVQTWDNVVLNLFSASEQYRDCLDNVLKGPFSITLRNRLQCHVIRDAAKDEIVTEEPILVLNEVTIDRGISSYLTYLECYCDSSFVTCVQGDGLIISTTSGSTAYSLAAGGSMVHPQVPGILFTPICPHSLSFRPLILPEYVTLRIQVPYNSRGHAWASFDGKDRKQLAPGDALICSISPWPVPTACLVDSTTDFLRSIHEGLHWNLRKTQSLDGPRD</sequence>
<keyword evidence="2" id="KW-1185">Reference proteome</keyword>
<dbReference type="Gene3D" id="3.40.50.10330">
    <property type="entry name" value="Probable inorganic polyphosphate/atp-NAD kinase, domain 1"/>
    <property type="match status" value="1"/>
</dbReference>
<dbReference type="SUPFAM" id="SSF111331">
    <property type="entry name" value="NAD kinase/diacylglycerol kinase-like"/>
    <property type="match status" value="1"/>
</dbReference>
<dbReference type="Gramene" id="TRITD3Bv1G266910.4">
    <property type="protein sequence ID" value="TRITD3Bv1G266910.4"/>
    <property type="gene ID" value="TRITD3Bv1G266910"/>
</dbReference>
<dbReference type="GO" id="GO:0019674">
    <property type="term" value="P:NAD+ metabolic process"/>
    <property type="evidence" value="ECO:0007669"/>
    <property type="project" value="InterPro"/>
</dbReference>
<dbReference type="GO" id="GO:0003951">
    <property type="term" value="F:NAD+ kinase activity"/>
    <property type="evidence" value="ECO:0007669"/>
    <property type="project" value="InterPro"/>
</dbReference>
<name>A0A9R1QZT0_TRITD</name>
<dbReference type="Pfam" id="PF20143">
    <property type="entry name" value="NAD_kinase_C"/>
    <property type="match status" value="1"/>
</dbReference>
<dbReference type="GO" id="GO:0006741">
    <property type="term" value="P:NADP+ biosynthetic process"/>
    <property type="evidence" value="ECO:0007669"/>
    <property type="project" value="TreeGrafter"/>
</dbReference>
<gene>
    <name evidence="1" type="ORF">TRITD_3Bv1G266910</name>
</gene>
<dbReference type="EMBL" id="LT934116">
    <property type="protein sequence ID" value="VAH85532.1"/>
    <property type="molecule type" value="Genomic_DNA"/>
</dbReference>
<dbReference type="InterPro" id="IPR017437">
    <property type="entry name" value="ATP-NAD_kinase_PpnK-typ_C"/>
</dbReference>
<evidence type="ECO:0000313" key="1">
    <source>
        <dbReference type="EMBL" id="VAH85532.1"/>
    </source>
</evidence>
<evidence type="ECO:0000313" key="2">
    <source>
        <dbReference type="Proteomes" id="UP000324705"/>
    </source>
</evidence>
<dbReference type="PANTHER" id="PTHR20275:SF0">
    <property type="entry name" value="NAD KINASE"/>
    <property type="match status" value="1"/>
</dbReference>
<dbReference type="Proteomes" id="UP000324705">
    <property type="component" value="Chromosome 3B"/>
</dbReference>
<dbReference type="FunFam" id="2.60.200.30:FF:000006">
    <property type="entry name" value="probable NAD kinase 1"/>
    <property type="match status" value="1"/>
</dbReference>
<proteinExistence type="predicted"/>
<dbReference type="PANTHER" id="PTHR20275">
    <property type="entry name" value="NAD KINASE"/>
    <property type="match status" value="1"/>
</dbReference>
<evidence type="ECO:0008006" key="3">
    <source>
        <dbReference type="Google" id="ProtNLM"/>
    </source>
</evidence>
<organism evidence="1 2">
    <name type="scientific">Triticum turgidum subsp. durum</name>
    <name type="common">Durum wheat</name>
    <name type="synonym">Triticum durum</name>
    <dbReference type="NCBI Taxonomy" id="4567"/>
    <lineage>
        <taxon>Eukaryota</taxon>
        <taxon>Viridiplantae</taxon>
        <taxon>Streptophyta</taxon>
        <taxon>Embryophyta</taxon>
        <taxon>Tracheophyta</taxon>
        <taxon>Spermatophyta</taxon>
        <taxon>Magnoliopsida</taxon>
        <taxon>Liliopsida</taxon>
        <taxon>Poales</taxon>
        <taxon>Poaceae</taxon>
        <taxon>BOP clade</taxon>
        <taxon>Pooideae</taxon>
        <taxon>Triticodae</taxon>
        <taxon>Triticeae</taxon>
        <taxon>Triticinae</taxon>
        <taxon>Triticum</taxon>
    </lineage>
</organism>
<reference evidence="1 2" key="1">
    <citation type="submission" date="2017-09" db="EMBL/GenBank/DDBJ databases">
        <authorList>
            <consortium name="International Durum Wheat Genome Sequencing Consortium (IDWGSC)"/>
            <person name="Milanesi L."/>
        </authorList>
    </citation>
    <scope>NUCLEOTIDE SEQUENCE [LARGE SCALE GENOMIC DNA]</scope>
    <source>
        <strain evidence="2">cv. Svevo</strain>
    </source>
</reference>
<dbReference type="AlphaFoldDB" id="A0A9R1QZT0"/>
<dbReference type="Gene3D" id="2.60.200.30">
    <property type="entry name" value="Probable inorganic polyphosphate/atp-NAD kinase, domain 2"/>
    <property type="match status" value="1"/>
</dbReference>